<sequence length="317" mass="35257">MNKLLIIASGGGHTGFARAVAEYLPFKADFIIPENDSNSRLLLQPFANRIYEVSKPREPLGSSLSLFSKGLRALSQSLSIPKYKVTLATGSNHSYIPSLVQYLKGTTLYVIESQDRIVTKGRTTYLLSKLSRGVFLHWKEQSALYRKGIVTGPILQRRKYEPKNDGYIFVTAGTEGFKSLFDKIVTLGLDNVVIQTGKIDPSIYRGRARLAFSFDPNIEQFIASSSLVITHQGKTAMESAVLYGKPTIIVFNKALTRAATYEDVRIYSKIIGATFLDDPSTWSNDREILEAIKEARKPTSHEIGTEKLVKVIISAIE</sequence>
<evidence type="ECO:0000256" key="1">
    <source>
        <dbReference type="ARBA" id="ARBA00006962"/>
    </source>
</evidence>
<dbReference type="EMBL" id="CP049074">
    <property type="protein sequence ID" value="QKQ99252.1"/>
    <property type="molecule type" value="Genomic_DNA"/>
</dbReference>
<dbReference type="AlphaFoldDB" id="A0A6N0NTL6"/>
<evidence type="ECO:0000313" key="4">
    <source>
        <dbReference type="Proteomes" id="UP000509301"/>
    </source>
</evidence>
<dbReference type="KEGG" id="mten:GWK48_01540"/>
<name>A0A6N0NTL6_9CREN</name>
<evidence type="ECO:0000259" key="2">
    <source>
        <dbReference type="Pfam" id="PF04101"/>
    </source>
</evidence>
<dbReference type="InterPro" id="IPR007235">
    <property type="entry name" value="Glyco_trans_28_C"/>
</dbReference>
<dbReference type="Proteomes" id="UP000509301">
    <property type="component" value="Chromosome"/>
</dbReference>
<dbReference type="Gene3D" id="3.40.50.2000">
    <property type="entry name" value="Glycogen Phosphorylase B"/>
    <property type="match status" value="2"/>
</dbReference>
<dbReference type="PANTHER" id="PTHR21015">
    <property type="entry name" value="UDP-N-ACETYLGLUCOSAMINE--N-ACETYLMURAMYL-(PENTAPEPTIDE) PYROPHOSPHORYL-UNDECAPRENOL N-ACETYLGLUCOSAMINE TRANSFERASE 1"/>
    <property type="match status" value="1"/>
</dbReference>
<protein>
    <submittedName>
        <fullName evidence="3">Polysaccharide biosynthesis protein</fullName>
    </submittedName>
</protein>
<reference evidence="3 4" key="1">
    <citation type="submission" date="2020-02" db="EMBL/GenBank/DDBJ databases">
        <title>Comparative genome analysis reveals the metabolism and evolution of the thermophilic archaeal genus Metallosphaera.</title>
        <authorList>
            <person name="Jiang C."/>
        </authorList>
    </citation>
    <scope>NUCLEOTIDE SEQUENCE [LARGE SCALE GENOMIC DNA]</scope>
    <source>
        <strain evidence="3 4">Ric-A</strain>
    </source>
</reference>
<dbReference type="RefSeq" id="WP_174628969.1">
    <property type="nucleotide sequence ID" value="NZ_CP049074.1"/>
</dbReference>
<dbReference type="PANTHER" id="PTHR21015:SF22">
    <property type="entry name" value="GLYCOSYLTRANSFERASE"/>
    <property type="match status" value="1"/>
</dbReference>
<accession>A0A6N0NTL6</accession>
<feature type="domain" description="Glycosyl transferase family 28 C-terminal" evidence="2">
    <location>
        <begin position="168"/>
        <end position="254"/>
    </location>
</feature>
<gene>
    <name evidence="3" type="ORF">GWK48_01540</name>
</gene>
<dbReference type="Pfam" id="PF04101">
    <property type="entry name" value="Glyco_tran_28_C"/>
    <property type="match status" value="1"/>
</dbReference>
<evidence type="ECO:0000313" key="3">
    <source>
        <dbReference type="EMBL" id="QKQ99252.1"/>
    </source>
</evidence>
<proteinExistence type="inferred from homology"/>
<dbReference type="SUPFAM" id="SSF53756">
    <property type="entry name" value="UDP-Glycosyltransferase/glycogen phosphorylase"/>
    <property type="match status" value="1"/>
</dbReference>
<dbReference type="GO" id="GO:0016758">
    <property type="term" value="F:hexosyltransferase activity"/>
    <property type="evidence" value="ECO:0007669"/>
    <property type="project" value="InterPro"/>
</dbReference>
<comment type="similarity">
    <text evidence="1">Belongs to the glycosyltransferase 28 family.</text>
</comment>
<keyword evidence="4" id="KW-1185">Reference proteome</keyword>
<organism evidence="3 4">
    <name type="scientific">Metallosphaera tengchongensis</name>
    <dbReference type="NCBI Taxonomy" id="1532350"/>
    <lineage>
        <taxon>Archaea</taxon>
        <taxon>Thermoproteota</taxon>
        <taxon>Thermoprotei</taxon>
        <taxon>Sulfolobales</taxon>
        <taxon>Sulfolobaceae</taxon>
        <taxon>Metallosphaera</taxon>
    </lineage>
</organism>
<dbReference type="OrthoDB" id="17804at2157"/>
<dbReference type="GeneID" id="55640588"/>